<dbReference type="RefSeq" id="WP_188565072.1">
    <property type="nucleotide sequence ID" value="NZ_BMED01000001.1"/>
</dbReference>
<evidence type="ECO:0008006" key="3">
    <source>
        <dbReference type="Google" id="ProtNLM"/>
    </source>
</evidence>
<gene>
    <name evidence="1" type="ORF">GCM10011396_12550</name>
</gene>
<evidence type="ECO:0000313" key="1">
    <source>
        <dbReference type="EMBL" id="GGC67063.1"/>
    </source>
</evidence>
<name>A0A916UCQ5_9BURK</name>
<proteinExistence type="predicted"/>
<reference evidence="1" key="2">
    <citation type="submission" date="2020-09" db="EMBL/GenBank/DDBJ databases">
        <authorList>
            <person name="Sun Q."/>
            <person name="Zhou Y."/>
        </authorList>
    </citation>
    <scope>NUCLEOTIDE SEQUENCE</scope>
    <source>
        <strain evidence="1">CGMCC 1.10998</strain>
    </source>
</reference>
<keyword evidence="2" id="KW-1185">Reference proteome</keyword>
<evidence type="ECO:0000313" key="2">
    <source>
        <dbReference type="Proteomes" id="UP000637423"/>
    </source>
</evidence>
<dbReference type="Proteomes" id="UP000637423">
    <property type="component" value="Unassembled WGS sequence"/>
</dbReference>
<sequence length="298" mass="32161">MTPVSKNKNKLSDPSVRQRLSFPVKAFLLFPLLLAFSAAGRCEETVIPAVPDHTDYREPVYVDLGYSYTRGNYGESVASESHAKTLSFQWTAYDTDFLLSTSYLNRTAPAGTIITRVKKRITVTPRLVSASGQGDIYASANREVLEDPATAIAVNVVASVKIAAADAAKGLGTGKNDYSLGLTASYPLEKAMLSGGTKYTVLGDPGKLKVNGIQENIRFQNVWSAYISLSTEFVPRNTSAISFTAEQPSGSGTAYYQALEISSSYRFSDSGGMRIFANKGMTQNSPDWSAGLGLYTSF</sequence>
<dbReference type="AlphaFoldDB" id="A0A916UCQ5"/>
<reference evidence="1" key="1">
    <citation type="journal article" date="2014" name="Int. J. Syst. Evol. Microbiol.">
        <title>Complete genome sequence of Corynebacterium casei LMG S-19264T (=DSM 44701T), isolated from a smear-ripened cheese.</title>
        <authorList>
            <consortium name="US DOE Joint Genome Institute (JGI-PGF)"/>
            <person name="Walter F."/>
            <person name="Albersmeier A."/>
            <person name="Kalinowski J."/>
            <person name="Ruckert C."/>
        </authorList>
    </citation>
    <scope>NUCLEOTIDE SEQUENCE</scope>
    <source>
        <strain evidence="1">CGMCC 1.10998</strain>
    </source>
</reference>
<accession>A0A916UCQ5</accession>
<organism evidence="1 2">
    <name type="scientific">Undibacterium terreum</name>
    <dbReference type="NCBI Taxonomy" id="1224302"/>
    <lineage>
        <taxon>Bacteria</taxon>
        <taxon>Pseudomonadati</taxon>
        <taxon>Pseudomonadota</taxon>
        <taxon>Betaproteobacteria</taxon>
        <taxon>Burkholderiales</taxon>
        <taxon>Oxalobacteraceae</taxon>
        <taxon>Undibacterium</taxon>
    </lineage>
</organism>
<dbReference type="EMBL" id="BMED01000001">
    <property type="protein sequence ID" value="GGC67063.1"/>
    <property type="molecule type" value="Genomic_DNA"/>
</dbReference>
<comment type="caution">
    <text evidence="1">The sequence shown here is derived from an EMBL/GenBank/DDBJ whole genome shotgun (WGS) entry which is preliminary data.</text>
</comment>
<protein>
    <recommendedName>
        <fullName evidence="3">MetA-pathway of phenol degradation</fullName>
    </recommendedName>
</protein>